<sequence length="123" mass="14060">MCIITEDKIHQMINLPFGLKNATSAFARIMDHVLTGLENVIAYVDDILIFTKSENFDEHIKALRSVFERCRRFNLKLSPKKCTFASAFIRNCYLLFGGCTELITDNALAFTSEFFKSLCNVVH</sequence>
<comment type="caution">
    <text evidence="1">The sequence shown here is derived from an EMBL/GenBank/DDBJ whole genome shotgun (WGS) entry which is preliminary data.</text>
</comment>
<proteinExistence type="predicted"/>
<reference evidence="1" key="1">
    <citation type="submission" date="2023-11" db="EMBL/GenBank/DDBJ databases">
        <authorList>
            <person name="Poullet M."/>
        </authorList>
    </citation>
    <scope>NUCLEOTIDE SEQUENCE</scope>
    <source>
        <strain evidence="1">E1834</strain>
    </source>
</reference>
<organism evidence="1 2">
    <name type="scientific">Meloidogyne enterolobii</name>
    <name type="common">Root-knot nematode worm</name>
    <name type="synonym">Meloidogyne mayaguensis</name>
    <dbReference type="NCBI Taxonomy" id="390850"/>
    <lineage>
        <taxon>Eukaryota</taxon>
        <taxon>Metazoa</taxon>
        <taxon>Ecdysozoa</taxon>
        <taxon>Nematoda</taxon>
        <taxon>Chromadorea</taxon>
        <taxon>Rhabditida</taxon>
        <taxon>Tylenchina</taxon>
        <taxon>Tylenchomorpha</taxon>
        <taxon>Tylenchoidea</taxon>
        <taxon>Meloidogynidae</taxon>
        <taxon>Meloidogyninae</taxon>
        <taxon>Meloidogyne</taxon>
    </lineage>
</organism>
<gene>
    <name evidence="1" type="ORF">MENTE1834_LOCUS4536</name>
</gene>
<dbReference type="EMBL" id="CAVMJV010000003">
    <property type="protein sequence ID" value="CAK5020765.1"/>
    <property type="molecule type" value="Genomic_DNA"/>
</dbReference>
<protein>
    <submittedName>
        <fullName evidence="1">Uncharacterized protein</fullName>
    </submittedName>
</protein>
<evidence type="ECO:0000313" key="2">
    <source>
        <dbReference type="Proteomes" id="UP001497535"/>
    </source>
</evidence>
<accession>A0ACB0XX06</accession>
<keyword evidence="2" id="KW-1185">Reference proteome</keyword>
<name>A0ACB0XX06_MELEN</name>
<dbReference type="Proteomes" id="UP001497535">
    <property type="component" value="Unassembled WGS sequence"/>
</dbReference>
<evidence type="ECO:0000313" key="1">
    <source>
        <dbReference type="EMBL" id="CAK5020765.1"/>
    </source>
</evidence>